<dbReference type="EMBL" id="JAHKSW010000026">
    <property type="protein sequence ID" value="KAG7315530.1"/>
    <property type="molecule type" value="Genomic_DNA"/>
</dbReference>
<name>A0A9D3S9N8_9TELE</name>
<dbReference type="InterPro" id="IPR016187">
    <property type="entry name" value="CTDL_fold"/>
</dbReference>
<dbReference type="AlphaFoldDB" id="A0A9D3S9N8"/>
<dbReference type="InterPro" id="IPR001304">
    <property type="entry name" value="C-type_lectin-like"/>
</dbReference>
<dbReference type="Gene3D" id="3.10.100.10">
    <property type="entry name" value="Mannose-Binding Protein A, subunit A"/>
    <property type="match status" value="1"/>
</dbReference>
<dbReference type="InterPro" id="IPR050111">
    <property type="entry name" value="C-type_lectin/snaclec_domain"/>
</dbReference>
<evidence type="ECO:0000313" key="3">
    <source>
        <dbReference type="EMBL" id="KAG7315530.1"/>
    </source>
</evidence>
<keyword evidence="4" id="KW-1185">Reference proteome</keyword>
<dbReference type="PROSITE" id="PS00615">
    <property type="entry name" value="C_TYPE_LECTIN_1"/>
    <property type="match status" value="1"/>
</dbReference>
<dbReference type="InterPro" id="IPR018378">
    <property type="entry name" value="C-type_lectin_CS"/>
</dbReference>
<dbReference type="PRINTS" id="PR01504">
    <property type="entry name" value="PNCREATITSAP"/>
</dbReference>
<dbReference type="PROSITE" id="PS50041">
    <property type="entry name" value="C_TYPE_LECTIN_2"/>
    <property type="match status" value="1"/>
</dbReference>
<evidence type="ECO:0000259" key="2">
    <source>
        <dbReference type="PROSITE" id="PS50041"/>
    </source>
</evidence>
<sequence>MKKSSWSESGALWWTLTILKESLNKMKILIVFVLLTLAFSACDAKSPGLKKCSEGWTGFGRKCYTYVAEVKPWAEAERYCQALGGNLASIHSNQTQALLKKMGKISGSYKRTWIGAQDATQNSVWLWSDGSVFDFSLWHSGEPNHGRGGREHCVEMNYGVEVLWNDAQCSTNLYFLCQKPAHTPPICRI</sequence>
<dbReference type="SUPFAM" id="SSF56436">
    <property type="entry name" value="C-type lectin-like"/>
    <property type="match status" value="1"/>
</dbReference>
<dbReference type="SMART" id="SM00034">
    <property type="entry name" value="CLECT"/>
    <property type="match status" value="1"/>
</dbReference>
<dbReference type="Proteomes" id="UP000824219">
    <property type="component" value="Linkage Group LG26"/>
</dbReference>
<keyword evidence="1" id="KW-1015">Disulfide bond</keyword>
<reference evidence="3 4" key="1">
    <citation type="submission" date="2021-06" db="EMBL/GenBank/DDBJ databases">
        <title>Chromosome-level genome assembly of the red-tail catfish (Hemibagrus wyckioides).</title>
        <authorList>
            <person name="Shao F."/>
        </authorList>
    </citation>
    <scope>NUCLEOTIDE SEQUENCE [LARGE SCALE GENOMIC DNA]</scope>
    <source>
        <strain evidence="3">EC202008001</strain>
        <tissue evidence="3">Blood</tissue>
    </source>
</reference>
<feature type="domain" description="C-type lectin" evidence="2">
    <location>
        <begin position="59"/>
        <end position="178"/>
    </location>
</feature>
<dbReference type="PANTHER" id="PTHR22803">
    <property type="entry name" value="MANNOSE, PHOSPHOLIPASE, LECTIN RECEPTOR RELATED"/>
    <property type="match status" value="1"/>
</dbReference>
<evidence type="ECO:0000256" key="1">
    <source>
        <dbReference type="ARBA" id="ARBA00023157"/>
    </source>
</evidence>
<gene>
    <name evidence="3" type="ORF">KOW79_020396</name>
</gene>
<protein>
    <recommendedName>
        <fullName evidence="2">C-type lectin domain-containing protein</fullName>
    </recommendedName>
</protein>
<proteinExistence type="predicted"/>
<dbReference type="OrthoDB" id="441660at2759"/>
<dbReference type="CDD" id="cd00037">
    <property type="entry name" value="CLECT"/>
    <property type="match status" value="1"/>
</dbReference>
<organism evidence="3 4">
    <name type="scientific">Hemibagrus wyckioides</name>
    <dbReference type="NCBI Taxonomy" id="337641"/>
    <lineage>
        <taxon>Eukaryota</taxon>
        <taxon>Metazoa</taxon>
        <taxon>Chordata</taxon>
        <taxon>Craniata</taxon>
        <taxon>Vertebrata</taxon>
        <taxon>Euteleostomi</taxon>
        <taxon>Actinopterygii</taxon>
        <taxon>Neopterygii</taxon>
        <taxon>Teleostei</taxon>
        <taxon>Ostariophysi</taxon>
        <taxon>Siluriformes</taxon>
        <taxon>Bagridae</taxon>
        <taxon>Hemibagrus</taxon>
    </lineage>
</organism>
<dbReference type="InterPro" id="IPR016186">
    <property type="entry name" value="C-type_lectin-like/link_sf"/>
</dbReference>
<comment type="caution">
    <text evidence="3">The sequence shown here is derived from an EMBL/GenBank/DDBJ whole genome shotgun (WGS) entry which is preliminary data.</text>
</comment>
<dbReference type="Pfam" id="PF00059">
    <property type="entry name" value="Lectin_C"/>
    <property type="match status" value="1"/>
</dbReference>
<evidence type="ECO:0000313" key="4">
    <source>
        <dbReference type="Proteomes" id="UP000824219"/>
    </source>
</evidence>
<accession>A0A9D3S9N8</accession>